<organism evidence="6">
    <name type="scientific">Wollemia nobilis</name>
    <dbReference type="NCBI Taxonomy" id="56998"/>
    <lineage>
        <taxon>Eukaryota</taxon>
        <taxon>Viridiplantae</taxon>
        <taxon>Streptophyta</taxon>
        <taxon>Embryophyta</taxon>
        <taxon>Tracheophyta</taxon>
        <taxon>Spermatophyta</taxon>
        <taxon>Pinopsida</taxon>
        <taxon>Pinidae</taxon>
        <taxon>Conifers II</taxon>
        <taxon>Araucariales</taxon>
        <taxon>Araucariaceae</taxon>
        <taxon>Wollemia</taxon>
    </lineage>
</organism>
<dbReference type="InterPro" id="IPR009088">
    <property type="entry name" value="TFIIA_b-brl"/>
</dbReference>
<dbReference type="GO" id="GO:0005672">
    <property type="term" value="C:transcription factor TFIIA complex"/>
    <property type="evidence" value="ECO:0007669"/>
    <property type="project" value="InterPro"/>
</dbReference>
<dbReference type="Gene3D" id="2.30.18.10">
    <property type="entry name" value="Transcription factor IIA (TFIIA), beta-barrel domain"/>
    <property type="match status" value="1"/>
</dbReference>
<feature type="compositionally biased region" description="Acidic residues" evidence="5">
    <location>
        <begin position="345"/>
        <end position="364"/>
    </location>
</feature>
<dbReference type="PANTHER" id="PTHR12694:SF8">
    <property type="entry name" value="TRANSCRIPTION INITIATION FACTOR IIA SUBUNIT 1"/>
    <property type="match status" value="1"/>
</dbReference>
<sequence length="414" mass="45574">MIPSGNSSINNYSYSNSTGTSTLALQKGVVKEREMAATVSSVYIHVVDGVVRNLRPEFQSAGIDDSVLNEVQALWELKMMQNGAIQGPIERTSNSAPRGGNAPITPVHDLNVPYEPAEEYQTPTAEMLFPPTPLQTPIQTPLPGPPEPVMYQYFPPGPTESAAFSDSGNDPEAKIGRPAPYMHPPSTWMSQKPLGVDVNIAYEAERDEEAAGISQQPITKDFFTLSAGKRKREDQNSNYLPGEHIPQQDGAGDFFLEFEQTKKVGLTTEGLLETHSVDGSRFQRRQASDTIIAALIKAKSQAMKIAQVDGGNDNLDGTAADEDYNESIDQDRQALNNIATPKASEDEEPLNDNDDDPDDLDQTDEDPKTEDLVLAQFEKVSRTKNRWKCILKNGIMHINNKDILFSKVTGEFDF</sequence>
<dbReference type="SUPFAM" id="SSF47396">
    <property type="entry name" value="Transcription factor IIA (TFIIA), alpha-helical domain"/>
    <property type="match status" value="1"/>
</dbReference>
<keyword evidence="4" id="KW-0539">Nucleus</keyword>
<proteinExistence type="inferred from homology"/>
<dbReference type="AlphaFoldDB" id="A0A0C9RPK5"/>
<accession>A0A0C9RPK5</accession>
<evidence type="ECO:0000256" key="4">
    <source>
        <dbReference type="ARBA" id="ARBA00023242"/>
    </source>
</evidence>
<dbReference type="GO" id="GO:0006367">
    <property type="term" value="P:transcription initiation at RNA polymerase II promoter"/>
    <property type="evidence" value="ECO:0007669"/>
    <property type="project" value="InterPro"/>
</dbReference>
<dbReference type="Gene3D" id="1.10.287.100">
    <property type="match status" value="1"/>
</dbReference>
<name>A0A0C9RPK5_9CONI</name>
<dbReference type="PANTHER" id="PTHR12694">
    <property type="entry name" value="TRANSCRIPTION INITIATION FACTOR IIA SUBUNIT 1"/>
    <property type="match status" value="1"/>
</dbReference>
<dbReference type="SUPFAM" id="SSF50784">
    <property type="entry name" value="Transcription factor IIA (TFIIA), beta-barrel domain"/>
    <property type="match status" value="1"/>
</dbReference>
<evidence type="ECO:0000313" key="6">
    <source>
        <dbReference type="EMBL" id="JAG85314.1"/>
    </source>
</evidence>
<feature type="region of interest" description="Disordered" evidence="5">
    <location>
        <begin position="339"/>
        <end position="367"/>
    </location>
</feature>
<dbReference type="EMBL" id="GCHU01028738">
    <property type="protein sequence ID" value="JAG85314.1"/>
    <property type="molecule type" value="Transcribed_RNA"/>
</dbReference>
<comment type="subcellular location">
    <subcellularLocation>
        <location evidence="1">Nucleus</location>
    </subcellularLocation>
</comment>
<dbReference type="CDD" id="cd07976">
    <property type="entry name" value="TFIIA_alpha_beta_like"/>
    <property type="match status" value="1"/>
</dbReference>
<comment type="similarity">
    <text evidence="2">Belongs to the TFIIA subunit 1 family.</text>
</comment>
<evidence type="ECO:0000256" key="5">
    <source>
        <dbReference type="SAM" id="MobiDB-lite"/>
    </source>
</evidence>
<keyword evidence="3" id="KW-0804">Transcription</keyword>
<evidence type="ECO:0000256" key="3">
    <source>
        <dbReference type="ARBA" id="ARBA00023163"/>
    </source>
</evidence>
<reference evidence="6" key="1">
    <citation type="submission" date="2015-02" db="EMBL/GenBank/DDBJ databases">
        <title>A transcriptome of Wollemia nobilis - a relic of Gondwana.</title>
        <authorList>
            <person name="Chia J.Y."/>
            <person name="Leong Y.S."/>
            <person name="Abdul Karim S."/>
            <person name="Wan Azmi N."/>
            <person name="Hercus R."/>
            <person name="Croft L."/>
        </authorList>
    </citation>
    <scope>NUCLEOTIDE SEQUENCE</scope>
    <source>
        <strain evidence="6">MaeBrown</strain>
        <tissue evidence="6">Leaf</tissue>
    </source>
</reference>
<dbReference type="SMART" id="SM01371">
    <property type="entry name" value="TFIIA"/>
    <property type="match status" value="1"/>
</dbReference>
<protein>
    <submittedName>
        <fullName evidence="6">TSA: Wollemia nobilis Ref_Wollemi_Transcript_28957_1774 transcribed RNA sequence</fullName>
    </submittedName>
</protein>
<evidence type="ECO:0000256" key="1">
    <source>
        <dbReference type="ARBA" id="ARBA00004123"/>
    </source>
</evidence>
<dbReference type="InterPro" id="IPR004855">
    <property type="entry name" value="TFIIA_asu/bsu"/>
</dbReference>
<dbReference type="Pfam" id="PF03153">
    <property type="entry name" value="TFIIA"/>
    <property type="match status" value="2"/>
</dbReference>
<evidence type="ECO:0000256" key="2">
    <source>
        <dbReference type="ARBA" id="ARBA00010059"/>
    </source>
</evidence>